<sequence length="401" mass="44814">MPTEVATATAWNFQIPATASAEAMDEPCPELSSSVSTRDSAIDARSIHSTYTPPRKMTSKLQGLFHHSNTEPSPGKRHSMNLFGKSRSSSQSSGSSSPPAIPSLSQKYGSCKKGFVSEGATAVIRLVTKSNCCSDVYCVKAFHKKAKDDSDRSYMKRMTSEFCISSTLRHENVVKTLDLVIDEKGRYCAVMEYCSGGDLFEVVRERSLTDEELACLFKQLLRGLQYMHESGVVHRDIKPENLVLTSCGTLKIADFGVSDVFQSCFETAPRNCRGAVGSHPYHPPELFEHGNDYDGRAMDVWSAAITFYCMKFRRLPFLSATKDDASYAEFLTALPNLDWAPFANMSQAQQDCLYGMLDINPKTRWTIKQALESEWMQSVEVCQDGALKSGWKHYHYLPTRR</sequence>
<gene>
    <name evidence="5" type="ORF">INT44_001371</name>
</gene>
<dbReference type="GO" id="GO:0005524">
    <property type="term" value="F:ATP binding"/>
    <property type="evidence" value="ECO:0007669"/>
    <property type="project" value="UniProtKB-KW"/>
</dbReference>
<accession>A0A8H7UJU2</accession>
<feature type="region of interest" description="Disordered" evidence="3">
    <location>
        <begin position="21"/>
        <end position="101"/>
    </location>
</feature>
<dbReference type="Proteomes" id="UP000612746">
    <property type="component" value="Unassembled WGS sequence"/>
</dbReference>
<feature type="domain" description="Protein kinase" evidence="4">
    <location>
        <begin position="110"/>
        <end position="376"/>
    </location>
</feature>
<dbReference type="EMBL" id="JAEPRA010000002">
    <property type="protein sequence ID" value="KAG2188616.1"/>
    <property type="molecule type" value="Genomic_DNA"/>
</dbReference>
<evidence type="ECO:0000256" key="2">
    <source>
        <dbReference type="ARBA" id="ARBA00022840"/>
    </source>
</evidence>
<dbReference type="PANTHER" id="PTHR24346">
    <property type="entry name" value="MAP/MICROTUBULE AFFINITY-REGULATING KINASE"/>
    <property type="match status" value="1"/>
</dbReference>
<evidence type="ECO:0000259" key="4">
    <source>
        <dbReference type="PROSITE" id="PS50011"/>
    </source>
</evidence>
<dbReference type="GO" id="GO:0045719">
    <property type="term" value="P:negative regulation of glycogen biosynthetic process"/>
    <property type="evidence" value="ECO:0007669"/>
    <property type="project" value="TreeGrafter"/>
</dbReference>
<dbReference type="PROSITE" id="PS50011">
    <property type="entry name" value="PROTEIN_KINASE_DOM"/>
    <property type="match status" value="1"/>
</dbReference>
<dbReference type="GO" id="GO:0005634">
    <property type="term" value="C:nucleus"/>
    <property type="evidence" value="ECO:0007669"/>
    <property type="project" value="TreeGrafter"/>
</dbReference>
<organism evidence="5 6">
    <name type="scientific">Umbelopsis vinacea</name>
    <dbReference type="NCBI Taxonomy" id="44442"/>
    <lineage>
        <taxon>Eukaryota</taxon>
        <taxon>Fungi</taxon>
        <taxon>Fungi incertae sedis</taxon>
        <taxon>Mucoromycota</taxon>
        <taxon>Mucoromycotina</taxon>
        <taxon>Umbelopsidomycetes</taxon>
        <taxon>Umbelopsidales</taxon>
        <taxon>Umbelopsidaceae</taxon>
        <taxon>Umbelopsis</taxon>
    </lineage>
</organism>
<dbReference type="InterPro" id="IPR000719">
    <property type="entry name" value="Prot_kinase_dom"/>
</dbReference>
<reference evidence="5" key="1">
    <citation type="submission" date="2020-12" db="EMBL/GenBank/DDBJ databases">
        <title>Metabolic potential, ecology and presence of endohyphal bacteria is reflected in genomic diversity of Mucoromycotina.</title>
        <authorList>
            <person name="Muszewska A."/>
            <person name="Okrasinska A."/>
            <person name="Steczkiewicz K."/>
            <person name="Drgas O."/>
            <person name="Orlowska M."/>
            <person name="Perlinska-Lenart U."/>
            <person name="Aleksandrzak-Piekarczyk T."/>
            <person name="Szatraj K."/>
            <person name="Zielenkiewicz U."/>
            <person name="Pilsyk S."/>
            <person name="Malc E."/>
            <person name="Mieczkowski P."/>
            <person name="Kruszewska J.S."/>
            <person name="Biernat P."/>
            <person name="Pawlowska J."/>
        </authorList>
    </citation>
    <scope>NUCLEOTIDE SEQUENCE</scope>
    <source>
        <strain evidence="5">WA0000051536</strain>
    </source>
</reference>
<evidence type="ECO:0000256" key="3">
    <source>
        <dbReference type="SAM" id="MobiDB-lite"/>
    </source>
</evidence>
<keyword evidence="6" id="KW-1185">Reference proteome</keyword>
<dbReference type="Gene3D" id="1.10.510.10">
    <property type="entry name" value="Transferase(Phosphotransferase) domain 1"/>
    <property type="match status" value="1"/>
</dbReference>
<protein>
    <recommendedName>
        <fullName evidence="4">Protein kinase domain-containing protein</fullName>
    </recommendedName>
</protein>
<feature type="compositionally biased region" description="Low complexity" evidence="3">
    <location>
        <begin position="86"/>
        <end position="101"/>
    </location>
</feature>
<dbReference type="OrthoDB" id="6513151at2759"/>
<dbReference type="SUPFAM" id="SSF56112">
    <property type="entry name" value="Protein kinase-like (PK-like)"/>
    <property type="match status" value="1"/>
</dbReference>
<evidence type="ECO:0000313" key="5">
    <source>
        <dbReference type="EMBL" id="KAG2188616.1"/>
    </source>
</evidence>
<dbReference type="PANTHER" id="PTHR24346:SF51">
    <property type="entry name" value="PAS DOMAIN-CONTAINING SERINE_THREONINE-PROTEIN KINASE"/>
    <property type="match status" value="1"/>
</dbReference>
<evidence type="ECO:0000313" key="6">
    <source>
        <dbReference type="Proteomes" id="UP000612746"/>
    </source>
</evidence>
<proteinExistence type="predicted"/>
<name>A0A8H7UJU2_9FUNG</name>
<dbReference type="CDD" id="cd13994">
    <property type="entry name" value="STKc_HAL4_like"/>
    <property type="match status" value="1"/>
</dbReference>
<keyword evidence="1" id="KW-0547">Nucleotide-binding</keyword>
<dbReference type="InterPro" id="IPR008271">
    <property type="entry name" value="Ser/Thr_kinase_AS"/>
</dbReference>
<dbReference type="GO" id="GO:0004674">
    <property type="term" value="F:protein serine/threonine kinase activity"/>
    <property type="evidence" value="ECO:0007669"/>
    <property type="project" value="TreeGrafter"/>
</dbReference>
<comment type="caution">
    <text evidence="5">The sequence shown here is derived from an EMBL/GenBank/DDBJ whole genome shotgun (WGS) entry which is preliminary data.</text>
</comment>
<dbReference type="GO" id="GO:0005829">
    <property type="term" value="C:cytosol"/>
    <property type="evidence" value="ECO:0007669"/>
    <property type="project" value="TreeGrafter"/>
</dbReference>
<dbReference type="SMART" id="SM00220">
    <property type="entry name" value="S_TKc"/>
    <property type="match status" value="1"/>
</dbReference>
<dbReference type="GO" id="GO:0035556">
    <property type="term" value="P:intracellular signal transduction"/>
    <property type="evidence" value="ECO:0007669"/>
    <property type="project" value="TreeGrafter"/>
</dbReference>
<dbReference type="Pfam" id="PF00069">
    <property type="entry name" value="Pkinase"/>
    <property type="match status" value="1"/>
</dbReference>
<dbReference type="AlphaFoldDB" id="A0A8H7UJU2"/>
<keyword evidence="2" id="KW-0067">ATP-binding</keyword>
<dbReference type="PROSITE" id="PS00108">
    <property type="entry name" value="PROTEIN_KINASE_ST"/>
    <property type="match status" value="1"/>
</dbReference>
<dbReference type="InterPro" id="IPR011009">
    <property type="entry name" value="Kinase-like_dom_sf"/>
</dbReference>
<evidence type="ECO:0000256" key="1">
    <source>
        <dbReference type="ARBA" id="ARBA00022741"/>
    </source>
</evidence>